<dbReference type="Gene3D" id="1.10.8.10">
    <property type="entry name" value="DNA helicase RuvA subunit, C-terminal domain"/>
    <property type="match status" value="1"/>
</dbReference>
<dbReference type="PANTHER" id="PTHR12281">
    <property type="entry name" value="RP42 RELATED"/>
    <property type="match status" value="1"/>
</dbReference>
<gene>
    <name evidence="8" type="ORF">DGYR_LOCUS5516</name>
</gene>
<evidence type="ECO:0000256" key="1">
    <source>
        <dbReference type="ARBA" id="ARBA00004123"/>
    </source>
</evidence>
<dbReference type="EMBL" id="CAJFCJ010000007">
    <property type="protein sequence ID" value="CAD5116937.1"/>
    <property type="molecule type" value="Genomic_DNA"/>
</dbReference>
<dbReference type="Pfam" id="PF03556">
    <property type="entry name" value="Cullin_binding"/>
    <property type="match status" value="1"/>
</dbReference>
<evidence type="ECO:0000256" key="3">
    <source>
        <dbReference type="ARBA" id="ARBA00023242"/>
    </source>
</evidence>
<dbReference type="GO" id="GO:0000151">
    <property type="term" value="C:ubiquitin ligase complex"/>
    <property type="evidence" value="ECO:0007669"/>
    <property type="project" value="TreeGrafter"/>
</dbReference>
<dbReference type="GO" id="GO:2000436">
    <property type="term" value="P:positive regulation of protein neddylation"/>
    <property type="evidence" value="ECO:0007669"/>
    <property type="project" value="UniProtKB-ARBA"/>
</dbReference>
<evidence type="ECO:0000256" key="2">
    <source>
        <dbReference type="ARBA" id="ARBA00022786"/>
    </source>
</evidence>
<comment type="subcellular location">
    <subcellularLocation>
        <location evidence="1">Nucleus</location>
    </subcellularLocation>
</comment>
<dbReference type="FunFam" id="1.10.238.200:FF:000001">
    <property type="entry name" value="DCN1-like protein"/>
    <property type="match status" value="1"/>
</dbReference>
<dbReference type="InterPro" id="IPR042460">
    <property type="entry name" value="DCN1-like_PONY"/>
</dbReference>
<evidence type="ECO:0000313" key="9">
    <source>
        <dbReference type="Proteomes" id="UP000549394"/>
    </source>
</evidence>
<dbReference type="GO" id="GO:0097602">
    <property type="term" value="F:cullin family protein binding"/>
    <property type="evidence" value="ECO:0007669"/>
    <property type="project" value="TreeGrafter"/>
</dbReference>
<comment type="function">
    <text evidence="6">Neddylation of cullins play an essential role in the regulation of SCF-type complexes activity.</text>
</comment>
<dbReference type="Gene3D" id="1.10.238.10">
    <property type="entry name" value="EF-hand"/>
    <property type="match status" value="1"/>
</dbReference>
<dbReference type="InterPro" id="IPR005176">
    <property type="entry name" value="PONY_dom"/>
</dbReference>
<dbReference type="GO" id="GO:0045116">
    <property type="term" value="P:protein neddylation"/>
    <property type="evidence" value="ECO:0007669"/>
    <property type="project" value="TreeGrafter"/>
</dbReference>
<accession>A0A7I8VLQ2</accession>
<dbReference type="InterPro" id="IPR014764">
    <property type="entry name" value="DCN-prot"/>
</dbReference>
<comment type="function">
    <text evidence="4">Required for neddylation of cullin components of SCF-type E3 ubiquitin ligase complexes. Neddylation of cullins play an essential role in the regulation of SCF-type complexes activity. Does not act by preventing deneddylation, but rather facilitates neddylation, possibly by acting with rbx-1 to recruit the Nedd8-charged E2 enzyme to the cullin component of SCF-type complexes.</text>
</comment>
<evidence type="ECO:0000313" key="8">
    <source>
        <dbReference type="EMBL" id="CAD5116937.1"/>
    </source>
</evidence>
<keyword evidence="2" id="KW-0833">Ubl conjugation pathway</keyword>
<dbReference type="InterPro" id="IPR009060">
    <property type="entry name" value="UBA-like_sf"/>
</dbReference>
<dbReference type="PROSITE" id="PS51229">
    <property type="entry name" value="DCUN1"/>
    <property type="match status" value="1"/>
</dbReference>
<dbReference type="GO" id="GO:0005634">
    <property type="term" value="C:nucleus"/>
    <property type="evidence" value="ECO:0007669"/>
    <property type="project" value="UniProtKB-SubCell"/>
</dbReference>
<dbReference type="GO" id="GO:0032182">
    <property type="term" value="F:ubiquitin-like protein binding"/>
    <property type="evidence" value="ECO:0007669"/>
    <property type="project" value="TreeGrafter"/>
</dbReference>
<name>A0A7I8VLQ2_9ANNE</name>
<dbReference type="GO" id="GO:0031624">
    <property type="term" value="F:ubiquitin conjugating enzyme binding"/>
    <property type="evidence" value="ECO:0007669"/>
    <property type="project" value="TreeGrafter"/>
</dbReference>
<evidence type="ECO:0000256" key="5">
    <source>
        <dbReference type="ARBA" id="ARBA00064502"/>
    </source>
</evidence>
<protein>
    <recommendedName>
        <fullName evidence="6">Defective in cullin neddylation protein</fullName>
    </recommendedName>
</protein>
<reference evidence="8 9" key="1">
    <citation type="submission" date="2020-08" db="EMBL/GenBank/DDBJ databases">
        <authorList>
            <person name="Hejnol A."/>
        </authorList>
    </citation>
    <scope>NUCLEOTIDE SEQUENCE [LARGE SCALE GENOMIC DNA]</scope>
</reference>
<comment type="caution">
    <text evidence="8">The sequence shown here is derived from an EMBL/GenBank/DDBJ whole genome shotgun (WGS) entry which is preliminary data.</text>
</comment>
<evidence type="ECO:0000259" key="7">
    <source>
        <dbReference type="PROSITE" id="PS51229"/>
    </source>
</evidence>
<sequence length="261" mass="30686">MHKLRNSQKEKVKQFCSFTQSNEKSAITCLSAHDWKLDLAVDNFFQFPERYNKAETNYKNTSDKKKIESIFSKYKDPREDNPQKITAEGMLRLLGDLQLNPESRTVLILAWKLKASKQCEFTREEFVDGLYHLQCDSLEKLRNRCSTLENDIKDPNNFRDFYHFTFNYAKNEGQKGLDLNMAIAYWNIVMSGNFKFLNLWIKFLQEHHKCSIPKDTWNLLLDFSNQIDDQMSNYDEEGAWPVLIDDFVEYAKPIVQTGNGS</sequence>
<dbReference type="Gene3D" id="1.10.238.200">
    <property type="entry name" value="Cullin, PONY binding domain"/>
    <property type="match status" value="1"/>
</dbReference>
<dbReference type="PANTHER" id="PTHR12281:SF32">
    <property type="entry name" value="DCN1-LIKE PROTEIN"/>
    <property type="match status" value="1"/>
</dbReference>
<feature type="domain" description="DCUN1" evidence="7">
    <location>
        <begin position="62"/>
        <end position="252"/>
    </location>
</feature>
<comment type="subunit">
    <text evidence="5">Interacts with the cullin cul-3. Interacts with ubiquitin via its UBA-like domain. Interacts with ned-8/nedd8.</text>
</comment>
<dbReference type="OrthoDB" id="286637at2759"/>
<keyword evidence="3" id="KW-0539">Nucleus</keyword>
<evidence type="ECO:0000256" key="6">
    <source>
        <dbReference type="RuleBase" id="RU410713"/>
    </source>
</evidence>
<dbReference type="Pfam" id="PF14555">
    <property type="entry name" value="UBA_4"/>
    <property type="match status" value="1"/>
</dbReference>
<keyword evidence="9" id="KW-1185">Reference proteome</keyword>
<dbReference type="SUPFAM" id="SSF46934">
    <property type="entry name" value="UBA-like"/>
    <property type="match status" value="1"/>
</dbReference>
<proteinExistence type="predicted"/>
<dbReference type="AlphaFoldDB" id="A0A7I8VLQ2"/>
<dbReference type="FunFam" id="1.10.238.10:FF:000030">
    <property type="entry name" value="DCN1-like protein"/>
    <property type="match status" value="1"/>
</dbReference>
<organism evidence="8 9">
    <name type="scientific">Dimorphilus gyrociliatus</name>
    <dbReference type="NCBI Taxonomy" id="2664684"/>
    <lineage>
        <taxon>Eukaryota</taxon>
        <taxon>Metazoa</taxon>
        <taxon>Spiralia</taxon>
        <taxon>Lophotrochozoa</taxon>
        <taxon>Annelida</taxon>
        <taxon>Polychaeta</taxon>
        <taxon>Polychaeta incertae sedis</taxon>
        <taxon>Dinophilidae</taxon>
        <taxon>Dimorphilus</taxon>
    </lineage>
</organism>
<dbReference type="Proteomes" id="UP000549394">
    <property type="component" value="Unassembled WGS sequence"/>
</dbReference>
<evidence type="ECO:0000256" key="4">
    <source>
        <dbReference type="ARBA" id="ARBA00059208"/>
    </source>
</evidence>
<dbReference type="FunFam" id="1.10.8.10:FF:000124">
    <property type="entry name" value="Defective in cullin neddylation protein 1"/>
    <property type="match status" value="1"/>
</dbReference>